<dbReference type="PANTHER" id="PTHR46300">
    <property type="entry name" value="P450, PUTATIVE (EUROFUNG)-RELATED-RELATED"/>
    <property type="match status" value="1"/>
</dbReference>
<evidence type="ECO:0000256" key="10">
    <source>
        <dbReference type="ARBA" id="ARBA00023033"/>
    </source>
</evidence>
<evidence type="ECO:0000256" key="8">
    <source>
        <dbReference type="ARBA" id="ARBA00023002"/>
    </source>
</evidence>
<keyword evidence="8" id="KW-0560">Oxidoreductase</keyword>
<proteinExistence type="inferred from homology"/>
<evidence type="ECO:0000256" key="1">
    <source>
        <dbReference type="ARBA" id="ARBA00001971"/>
    </source>
</evidence>
<comment type="similarity">
    <text evidence="3">Belongs to the cytochrome P450 family.</text>
</comment>
<dbReference type="GO" id="GO:0020037">
    <property type="term" value="F:heme binding"/>
    <property type="evidence" value="ECO:0007669"/>
    <property type="project" value="InterPro"/>
</dbReference>
<dbReference type="EMBL" id="JH711575">
    <property type="protein sequence ID" value="EIW84444.1"/>
    <property type="molecule type" value="Genomic_DNA"/>
</dbReference>
<dbReference type="Proteomes" id="UP000053558">
    <property type="component" value="Unassembled WGS sequence"/>
</dbReference>
<accession>A0A5M3N066</accession>
<dbReference type="SUPFAM" id="SSF48264">
    <property type="entry name" value="Cytochrome P450"/>
    <property type="match status" value="1"/>
</dbReference>
<feature type="non-terminal residue" evidence="12">
    <location>
        <position position="1"/>
    </location>
</feature>
<protein>
    <recommendedName>
        <fullName evidence="14">Cytochrome P450</fullName>
    </recommendedName>
</protein>
<evidence type="ECO:0000256" key="7">
    <source>
        <dbReference type="ARBA" id="ARBA00022989"/>
    </source>
</evidence>
<comment type="caution">
    <text evidence="12">The sequence shown here is derived from an EMBL/GenBank/DDBJ whole genome shotgun (WGS) entry which is preliminary data.</text>
</comment>
<evidence type="ECO:0000256" key="2">
    <source>
        <dbReference type="ARBA" id="ARBA00004167"/>
    </source>
</evidence>
<dbReference type="GO" id="GO:0004497">
    <property type="term" value="F:monooxygenase activity"/>
    <property type="evidence" value="ECO:0007669"/>
    <property type="project" value="UniProtKB-KW"/>
</dbReference>
<evidence type="ECO:0000256" key="9">
    <source>
        <dbReference type="ARBA" id="ARBA00023004"/>
    </source>
</evidence>
<dbReference type="OrthoDB" id="2692099at2759"/>
<keyword evidence="13" id="KW-1185">Reference proteome</keyword>
<keyword evidence="5" id="KW-0812">Transmembrane</keyword>
<evidence type="ECO:0000256" key="3">
    <source>
        <dbReference type="ARBA" id="ARBA00010617"/>
    </source>
</evidence>
<dbReference type="GO" id="GO:0005506">
    <property type="term" value="F:iron ion binding"/>
    <property type="evidence" value="ECO:0007669"/>
    <property type="project" value="InterPro"/>
</dbReference>
<reference evidence="13" key="1">
    <citation type="journal article" date="2012" name="Science">
        <title>The Paleozoic origin of enzymatic lignin decomposition reconstructed from 31 fungal genomes.</title>
        <authorList>
            <person name="Floudas D."/>
            <person name="Binder M."/>
            <person name="Riley R."/>
            <person name="Barry K."/>
            <person name="Blanchette R.A."/>
            <person name="Henrissat B."/>
            <person name="Martinez A.T."/>
            <person name="Otillar R."/>
            <person name="Spatafora J.W."/>
            <person name="Yadav J.S."/>
            <person name="Aerts A."/>
            <person name="Benoit I."/>
            <person name="Boyd A."/>
            <person name="Carlson A."/>
            <person name="Copeland A."/>
            <person name="Coutinho P.M."/>
            <person name="de Vries R.P."/>
            <person name="Ferreira P."/>
            <person name="Findley K."/>
            <person name="Foster B."/>
            <person name="Gaskell J."/>
            <person name="Glotzer D."/>
            <person name="Gorecki P."/>
            <person name="Heitman J."/>
            <person name="Hesse C."/>
            <person name="Hori C."/>
            <person name="Igarashi K."/>
            <person name="Jurgens J.A."/>
            <person name="Kallen N."/>
            <person name="Kersten P."/>
            <person name="Kohler A."/>
            <person name="Kuees U."/>
            <person name="Kumar T.K.A."/>
            <person name="Kuo A."/>
            <person name="LaButti K."/>
            <person name="Larrondo L.F."/>
            <person name="Lindquist E."/>
            <person name="Ling A."/>
            <person name="Lombard V."/>
            <person name="Lucas S."/>
            <person name="Lundell T."/>
            <person name="Martin R."/>
            <person name="McLaughlin D.J."/>
            <person name="Morgenstern I."/>
            <person name="Morin E."/>
            <person name="Murat C."/>
            <person name="Nagy L.G."/>
            <person name="Nolan M."/>
            <person name="Ohm R.A."/>
            <person name="Patyshakuliyeva A."/>
            <person name="Rokas A."/>
            <person name="Ruiz-Duenas F.J."/>
            <person name="Sabat G."/>
            <person name="Salamov A."/>
            <person name="Samejima M."/>
            <person name="Schmutz J."/>
            <person name="Slot J.C."/>
            <person name="St John F."/>
            <person name="Stenlid J."/>
            <person name="Sun H."/>
            <person name="Sun S."/>
            <person name="Syed K."/>
            <person name="Tsang A."/>
            <person name="Wiebenga A."/>
            <person name="Young D."/>
            <person name="Pisabarro A."/>
            <person name="Eastwood D.C."/>
            <person name="Martin F."/>
            <person name="Cullen D."/>
            <person name="Grigoriev I.V."/>
            <person name="Hibbett D.S."/>
        </authorList>
    </citation>
    <scope>NUCLEOTIDE SEQUENCE [LARGE SCALE GENOMIC DNA]</scope>
    <source>
        <strain evidence="13">RWD-64-598 SS2</strain>
    </source>
</reference>
<keyword evidence="11" id="KW-0472">Membrane</keyword>
<dbReference type="GO" id="GO:0016705">
    <property type="term" value="F:oxidoreductase activity, acting on paired donors, with incorporation or reduction of molecular oxygen"/>
    <property type="evidence" value="ECO:0007669"/>
    <property type="project" value="InterPro"/>
</dbReference>
<keyword evidence="6" id="KW-0479">Metal-binding</keyword>
<evidence type="ECO:0000256" key="5">
    <source>
        <dbReference type="ARBA" id="ARBA00022692"/>
    </source>
</evidence>
<gene>
    <name evidence="12" type="ORF">CONPUDRAFT_31968</name>
</gene>
<dbReference type="GO" id="GO:0016020">
    <property type="term" value="C:membrane"/>
    <property type="evidence" value="ECO:0007669"/>
    <property type="project" value="UniProtKB-SubCell"/>
</dbReference>
<dbReference type="PANTHER" id="PTHR46300:SF2">
    <property type="entry name" value="CYTOCHROME P450 MONOOXYGENASE ALNH-RELATED"/>
    <property type="match status" value="1"/>
</dbReference>
<evidence type="ECO:0000256" key="6">
    <source>
        <dbReference type="ARBA" id="ARBA00022723"/>
    </source>
</evidence>
<keyword evidence="7" id="KW-1133">Transmembrane helix</keyword>
<dbReference type="OMA" id="EWRTSYV"/>
<dbReference type="AlphaFoldDB" id="A0A5M3N066"/>
<dbReference type="KEGG" id="cput:CONPUDRAFT_31968"/>
<evidence type="ECO:0000313" key="13">
    <source>
        <dbReference type="Proteomes" id="UP000053558"/>
    </source>
</evidence>
<name>A0A5M3N066_CONPW</name>
<dbReference type="Gene3D" id="1.10.630.10">
    <property type="entry name" value="Cytochrome P450"/>
    <property type="match status" value="1"/>
</dbReference>
<dbReference type="GeneID" id="19206720"/>
<keyword evidence="9" id="KW-0408">Iron</keyword>
<feature type="non-terminal residue" evidence="12">
    <location>
        <position position="64"/>
    </location>
</feature>
<evidence type="ECO:0000313" key="12">
    <source>
        <dbReference type="EMBL" id="EIW84444.1"/>
    </source>
</evidence>
<organism evidence="12 13">
    <name type="scientific">Coniophora puteana (strain RWD-64-598)</name>
    <name type="common">Brown rot fungus</name>
    <dbReference type="NCBI Taxonomy" id="741705"/>
    <lineage>
        <taxon>Eukaryota</taxon>
        <taxon>Fungi</taxon>
        <taxon>Dikarya</taxon>
        <taxon>Basidiomycota</taxon>
        <taxon>Agaricomycotina</taxon>
        <taxon>Agaricomycetes</taxon>
        <taxon>Agaricomycetidae</taxon>
        <taxon>Boletales</taxon>
        <taxon>Coniophorineae</taxon>
        <taxon>Coniophoraceae</taxon>
        <taxon>Coniophora</taxon>
    </lineage>
</organism>
<dbReference type="RefSeq" id="XP_007765231.1">
    <property type="nucleotide sequence ID" value="XM_007767041.1"/>
</dbReference>
<keyword evidence="4" id="KW-0349">Heme</keyword>
<keyword evidence="10" id="KW-0503">Monooxygenase</keyword>
<evidence type="ECO:0000256" key="4">
    <source>
        <dbReference type="ARBA" id="ARBA00022617"/>
    </source>
</evidence>
<comment type="subcellular location">
    <subcellularLocation>
        <location evidence="2">Membrane</location>
        <topology evidence="2">Single-pass membrane protein</topology>
    </subcellularLocation>
</comment>
<comment type="cofactor">
    <cofactor evidence="1">
        <name>heme</name>
        <dbReference type="ChEBI" id="CHEBI:30413"/>
    </cofactor>
</comment>
<evidence type="ECO:0000256" key="11">
    <source>
        <dbReference type="ARBA" id="ARBA00023136"/>
    </source>
</evidence>
<sequence>PGPPPLPLIGNTLQVNPSYPWLTFSEWRTSYVYCRLLGQDVVIVNSEKVADDLMEKRSRNYSNR</sequence>
<dbReference type="InterPro" id="IPR050364">
    <property type="entry name" value="Cytochrome_P450_fung"/>
</dbReference>
<evidence type="ECO:0008006" key="14">
    <source>
        <dbReference type="Google" id="ProtNLM"/>
    </source>
</evidence>
<dbReference type="InterPro" id="IPR036396">
    <property type="entry name" value="Cyt_P450_sf"/>
</dbReference>